<proteinExistence type="predicted"/>
<evidence type="ECO:0000313" key="2">
    <source>
        <dbReference type="EMBL" id="KNC49141.1"/>
    </source>
</evidence>
<organism evidence="2 3">
    <name type="scientific">Thecamonas trahens ATCC 50062</name>
    <dbReference type="NCBI Taxonomy" id="461836"/>
    <lineage>
        <taxon>Eukaryota</taxon>
        <taxon>Apusozoa</taxon>
        <taxon>Apusomonadida</taxon>
        <taxon>Apusomonadidae</taxon>
        <taxon>Thecamonas</taxon>
    </lineage>
</organism>
<dbReference type="RefSeq" id="XP_013758166.1">
    <property type="nucleotide sequence ID" value="XM_013902712.1"/>
</dbReference>
<dbReference type="GeneID" id="25564596"/>
<gene>
    <name evidence="2" type="ORF">AMSG_05116</name>
</gene>
<evidence type="ECO:0000313" key="3">
    <source>
        <dbReference type="Proteomes" id="UP000054408"/>
    </source>
</evidence>
<dbReference type="InterPro" id="IPR011044">
    <property type="entry name" value="Quino_amine_DH_bsu"/>
</dbReference>
<dbReference type="Proteomes" id="UP000054408">
    <property type="component" value="Unassembled WGS sequence"/>
</dbReference>
<dbReference type="EMBL" id="GL349453">
    <property type="protein sequence ID" value="KNC49141.1"/>
    <property type="molecule type" value="Genomic_DNA"/>
</dbReference>
<evidence type="ECO:0000256" key="1">
    <source>
        <dbReference type="SAM" id="SignalP"/>
    </source>
</evidence>
<accession>A0A0L0DAN7</accession>
<reference evidence="2 3" key="1">
    <citation type="submission" date="2010-05" db="EMBL/GenBank/DDBJ databases">
        <title>The Genome Sequence of Thecamonas trahens ATCC 50062.</title>
        <authorList>
            <consortium name="The Broad Institute Genome Sequencing Platform"/>
            <person name="Russ C."/>
            <person name="Cuomo C."/>
            <person name="Shea T."/>
            <person name="Young S.K."/>
            <person name="Zeng Q."/>
            <person name="Koehrsen M."/>
            <person name="Haas B."/>
            <person name="Borodovsky M."/>
            <person name="Guigo R."/>
            <person name="Alvarado L."/>
            <person name="Berlin A."/>
            <person name="Bochicchio J."/>
            <person name="Borenstein D."/>
            <person name="Chapman S."/>
            <person name="Chen Z."/>
            <person name="Freedman E."/>
            <person name="Gellesch M."/>
            <person name="Goldberg J."/>
            <person name="Griggs A."/>
            <person name="Gujja S."/>
            <person name="Heilman E."/>
            <person name="Heiman D."/>
            <person name="Hepburn T."/>
            <person name="Howarth C."/>
            <person name="Jen D."/>
            <person name="Larson L."/>
            <person name="Mehta T."/>
            <person name="Park D."/>
            <person name="Pearson M."/>
            <person name="Roberts A."/>
            <person name="Saif S."/>
            <person name="Shenoy N."/>
            <person name="Sisk P."/>
            <person name="Stolte C."/>
            <person name="Sykes S."/>
            <person name="Thomson T."/>
            <person name="Walk T."/>
            <person name="White J."/>
            <person name="Yandava C."/>
            <person name="Burger G."/>
            <person name="Gray M.W."/>
            <person name="Holland P.W.H."/>
            <person name="King N."/>
            <person name="Lang F.B.F."/>
            <person name="Roger A.J."/>
            <person name="Ruiz-Trillo I."/>
            <person name="Lander E."/>
            <person name="Nusbaum C."/>
        </authorList>
    </citation>
    <scope>NUCLEOTIDE SEQUENCE [LARGE SCALE GENOMIC DNA]</scope>
    <source>
        <strain evidence="2 3">ATCC 50062</strain>
    </source>
</reference>
<keyword evidence="3" id="KW-1185">Reference proteome</keyword>
<feature type="signal peptide" evidence="1">
    <location>
        <begin position="1"/>
        <end position="22"/>
    </location>
</feature>
<keyword evidence="1" id="KW-0732">Signal</keyword>
<feature type="chain" id="PRO_5005537406" evidence="1">
    <location>
        <begin position="23"/>
        <end position="375"/>
    </location>
</feature>
<dbReference type="AlphaFoldDB" id="A0A0L0DAN7"/>
<sequence length="375" mass="39107">MRPATALLALAALIVLALPVPAVEVTTVLLPPTPILGLGVSTLSLQPGGEYLVATDMAGQVYGVDMTGPSPALAATGILSFDVPFWSLKPFYSLPSPPGSRPGPGPVVGHWGVAIDRVNATHGIVVTGMVFNASDVIPPSMGGGYVLDAARHTLYLTGDASVVAVDVRTWQAGRTFELPYSHTEVEPLSGILFSDDLALFSASSDRDVGAHNGFALALALPPAPNEQLSVVPLDTGAGWPFHIARTKDNTPLFISTNGTSIVPVLDHHRTPFVKSGPFVHIPKNQGELSELACDVAPGWVVTLASNVWVSITSSDASSPPEFSVLSPDVHKYDSKAMHSCTVIRDESGIATHIVVGGVLLGSTGHNGNAIQIVKF</sequence>
<protein>
    <submittedName>
        <fullName evidence="2">Uncharacterized protein</fullName>
    </submittedName>
</protein>
<dbReference type="SUPFAM" id="SSF50969">
    <property type="entry name" value="YVTN repeat-like/Quinoprotein amine dehydrogenase"/>
    <property type="match status" value="1"/>
</dbReference>
<name>A0A0L0DAN7_THETB</name>